<accession>A0A9P3QA97</accession>
<evidence type="ECO:0000313" key="3">
    <source>
        <dbReference type="EMBL" id="GLD31477.1"/>
    </source>
</evidence>
<keyword evidence="4" id="KW-1185">Reference proteome</keyword>
<dbReference type="Proteomes" id="UP001064782">
    <property type="component" value="Unassembled WGS sequence"/>
</dbReference>
<dbReference type="InterPro" id="IPR022171">
    <property type="entry name" value="PPE_C"/>
</dbReference>
<feature type="region of interest" description="Disordered" evidence="1">
    <location>
        <begin position="1"/>
        <end position="20"/>
    </location>
</feature>
<evidence type="ECO:0000313" key="4">
    <source>
        <dbReference type="Proteomes" id="UP001064782"/>
    </source>
</evidence>
<dbReference type="EMBL" id="BRZI01000026">
    <property type="protein sequence ID" value="GLD31477.1"/>
    <property type="molecule type" value="Genomic_DNA"/>
</dbReference>
<proteinExistence type="predicted"/>
<evidence type="ECO:0000256" key="1">
    <source>
        <dbReference type="SAM" id="MobiDB-lite"/>
    </source>
</evidence>
<sequence>MGANANAYGETEAANQSAAGSQSLSGLSNAASGAAATPAATTPDDSIIGTPFNYFQNVGAAASDFIALGQGQFLPGSVSWNPAMADLPPLGLAAAPELPAPAVAGAPVAASVGEAASLAGMSVPPSWAAAGVPAAGVTPATLTGAGWTSPTGHAAPITTVPAGVPSMASAGRSNAGFGAPRYGLRPIVMPKPTVV</sequence>
<protein>
    <recommendedName>
        <fullName evidence="2">PPE family C-terminal domain-containing protein</fullName>
    </recommendedName>
</protein>
<gene>
    <name evidence="3" type="ORF">Mkiyose1413_33600</name>
</gene>
<dbReference type="AlphaFoldDB" id="A0A9P3QA97"/>
<dbReference type="Pfam" id="PF12484">
    <property type="entry name" value="PPE-SVP"/>
    <property type="match status" value="1"/>
</dbReference>
<evidence type="ECO:0000259" key="2">
    <source>
        <dbReference type="Pfam" id="PF12484"/>
    </source>
</evidence>
<name>A0A9P3QA97_9MYCO</name>
<feature type="domain" description="PPE family C-terminal" evidence="2">
    <location>
        <begin position="109"/>
        <end position="192"/>
    </location>
</feature>
<comment type="caution">
    <text evidence="3">The sequence shown here is derived from an EMBL/GenBank/DDBJ whole genome shotgun (WGS) entry which is preliminary data.</text>
</comment>
<reference evidence="3" key="1">
    <citation type="submission" date="2022-08" db="EMBL/GenBank/DDBJ databases">
        <title>Mycobacterium kiyosense sp. nov., scotochromogenic slow-glowing species isolated from respiratory specimens.</title>
        <authorList>
            <person name="Fukano H."/>
            <person name="Kazumi Y."/>
            <person name="Sakagami N."/>
            <person name="Ato M."/>
            <person name="Mitarai S."/>
            <person name="Hoshino Y."/>
        </authorList>
    </citation>
    <scope>NUCLEOTIDE SEQUENCE</scope>
    <source>
        <strain evidence="3">1413</strain>
    </source>
</reference>
<organism evidence="3 4">
    <name type="scientific">Mycobacterium kiyosense</name>
    <dbReference type="NCBI Taxonomy" id="2871094"/>
    <lineage>
        <taxon>Bacteria</taxon>
        <taxon>Bacillati</taxon>
        <taxon>Actinomycetota</taxon>
        <taxon>Actinomycetes</taxon>
        <taxon>Mycobacteriales</taxon>
        <taxon>Mycobacteriaceae</taxon>
        <taxon>Mycobacterium</taxon>
    </lineage>
</organism>